<reference evidence="1 2" key="1">
    <citation type="submission" date="2019-04" db="EMBL/GenBank/DDBJ databases">
        <title>Annotation for the trematode Fasciola gigantica.</title>
        <authorList>
            <person name="Choi Y.-J."/>
        </authorList>
    </citation>
    <scope>NUCLEOTIDE SEQUENCE [LARGE SCALE GENOMIC DNA]</scope>
    <source>
        <strain evidence="1">Uganda_cow_1</strain>
    </source>
</reference>
<organism evidence="1 2">
    <name type="scientific">Fasciola gigantica</name>
    <name type="common">Giant liver fluke</name>
    <dbReference type="NCBI Taxonomy" id="46835"/>
    <lineage>
        <taxon>Eukaryota</taxon>
        <taxon>Metazoa</taxon>
        <taxon>Spiralia</taxon>
        <taxon>Lophotrochozoa</taxon>
        <taxon>Platyhelminthes</taxon>
        <taxon>Trematoda</taxon>
        <taxon>Digenea</taxon>
        <taxon>Plagiorchiida</taxon>
        <taxon>Echinostomata</taxon>
        <taxon>Echinostomatoidea</taxon>
        <taxon>Fasciolidae</taxon>
        <taxon>Fasciola</taxon>
    </lineage>
</organism>
<evidence type="ECO:0000313" key="1">
    <source>
        <dbReference type="EMBL" id="TPP62356.1"/>
    </source>
</evidence>
<dbReference type="EMBL" id="SUNJ01006945">
    <property type="protein sequence ID" value="TPP62356.1"/>
    <property type="molecule type" value="Genomic_DNA"/>
</dbReference>
<gene>
    <name evidence="1" type="ORF">FGIG_04358</name>
</gene>
<proteinExistence type="predicted"/>
<protein>
    <submittedName>
        <fullName evidence="1">Uncharacterized protein</fullName>
    </submittedName>
</protein>
<accession>A0A504YQ97</accession>
<comment type="caution">
    <text evidence="1">The sequence shown here is derived from an EMBL/GenBank/DDBJ whole genome shotgun (WGS) entry which is preliminary data.</text>
</comment>
<keyword evidence="2" id="KW-1185">Reference proteome</keyword>
<sequence length="46" mass="5352">MRLHLSFQLSATWKYFQRFSLSPSVKLVNSFAVGDASFCVRYLPPR</sequence>
<evidence type="ECO:0000313" key="2">
    <source>
        <dbReference type="Proteomes" id="UP000316759"/>
    </source>
</evidence>
<name>A0A504YQ97_FASGI</name>
<dbReference type="Proteomes" id="UP000316759">
    <property type="component" value="Unassembled WGS sequence"/>
</dbReference>
<dbReference type="AlphaFoldDB" id="A0A504YQ97"/>